<dbReference type="InParanoid" id="A0A0Q3NWD5"/>
<dbReference type="EMBL" id="CM000880">
    <property type="protein sequence ID" value="KQK21830.1"/>
    <property type="molecule type" value="Genomic_DNA"/>
</dbReference>
<dbReference type="EnsemblPlants" id="KQK21830">
    <property type="protein sequence ID" value="KQK21830"/>
    <property type="gene ID" value="BRADI_1g63365v3"/>
</dbReference>
<reference evidence="1" key="2">
    <citation type="submission" date="2017-06" db="EMBL/GenBank/DDBJ databases">
        <title>WGS assembly of Brachypodium distachyon.</title>
        <authorList>
            <consortium name="The International Brachypodium Initiative"/>
            <person name="Lucas S."/>
            <person name="Harmon-Smith M."/>
            <person name="Lail K."/>
            <person name="Tice H."/>
            <person name="Grimwood J."/>
            <person name="Bruce D."/>
            <person name="Barry K."/>
            <person name="Shu S."/>
            <person name="Lindquist E."/>
            <person name="Wang M."/>
            <person name="Pitluck S."/>
            <person name="Vogel J.P."/>
            <person name="Garvin D.F."/>
            <person name="Mockler T.C."/>
            <person name="Schmutz J."/>
            <person name="Rokhsar D."/>
            <person name="Bevan M.W."/>
        </authorList>
    </citation>
    <scope>NUCLEOTIDE SEQUENCE</scope>
    <source>
        <strain evidence="1">Bd21</strain>
    </source>
</reference>
<protein>
    <submittedName>
        <fullName evidence="1 2">Uncharacterized protein</fullName>
    </submittedName>
</protein>
<proteinExistence type="predicted"/>
<reference evidence="1 2" key="1">
    <citation type="journal article" date="2010" name="Nature">
        <title>Genome sequencing and analysis of the model grass Brachypodium distachyon.</title>
        <authorList>
            <consortium name="International Brachypodium Initiative"/>
        </authorList>
    </citation>
    <scope>NUCLEOTIDE SEQUENCE [LARGE SCALE GENOMIC DNA]</scope>
    <source>
        <strain evidence="1 2">Bd21</strain>
    </source>
</reference>
<gene>
    <name evidence="1" type="ORF">BRADI_1g63365v3</name>
</gene>
<dbReference type="Gramene" id="KQK21830">
    <property type="protein sequence ID" value="KQK21830"/>
    <property type="gene ID" value="BRADI_1g63365v3"/>
</dbReference>
<evidence type="ECO:0000313" key="1">
    <source>
        <dbReference type="EMBL" id="KQK21830.1"/>
    </source>
</evidence>
<evidence type="ECO:0000313" key="3">
    <source>
        <dbReference type="Proteomes" id="UP000008810"/>
    </source>
</evidence>
<dbReference type="AlphaFoldDB" id="A0A0Q3NWD5"/>
<accession>A0A0Q3NWD5</accession>
<sequence>MGPVIIIVVPIPLPCAPAPSLRRCRSSSSSGKRRHQVDLSFDSLAPGRFSSHNLTNGFRPLAPRFISLISPNS</sequence>
<reference evidence="2" key="3">
    <citation type="submission" date="2018-08" db="UniProtKB">
        <authorList>
            <consortium name="EnsemblPlants"/>
        </authorList>
    </citation>
    <scope>IDENTIFICATION</scope>
    <source>
        <strain evidence="2">cv. Bd21</strain>
    </source>
</reference>
<organism evidence="1">
    <name type="scientific">Brachypodium distachyon</name>
    <name type="common">Purple false brome</name>
    <name type="synonym">Trachynia distachya</name>
    <dbReference type="NCBI Taxonomy" id="15368"/>
    <lineage>
        <taxon>Eukaryota</taxon>
        <taxon>Viridiplantae</taxon>
        <taxon>Streptophyta</taxon>
        <taxon>Embryophyta</taxon>
        <taxon>Tracheophyta</taxon>
        <taxon>Spermatophyta</taxon>
        <taxon>Magnoliopsida</taxon>
        <taxon>Liliopsida</taxon>
        <taxon>Poales</taxon>
        <taxon>Poaceae</taxon>
        <taxon>BOP clade</taxon>
        <taxon>Pooideae</taxon>
        <taxon>Stipodae</taxon>
        <taxon>Brachypodieae</taxon>
        <taxon>Brachypodium</taxon>
    </lineage>
</organism>
<evidence type="ECO:0000313" key="2">
    <source>
        <dbReference type="EnsemblPlants" id="KQK21830"/>
    </source>
</evidence>
<keyword evidence="3" id="KW-1185">Reference proteome</keyword>
<name>A0A0Q3NWD5_BRADI</name>
<dbReference type="Proteomes" id="UP000008810">
    <property type="component" value="Chromosome 1"/>
</dbReference>